<evidence type="ECO:0000313" key="2">
    <source>
        <dbReference type="Proteomes" id="UP000320722"/>
    </source>
</evidence>
<sequence length="160" mass="18204">MIDILKSLVGLKLEDIVLAGYFDPDDPAEFAPMLSRVYLIIGERMLQLALDETTTIALLVRFVETIEVTIEMEEELTWCRSSMGNFLLKAPQAENVISKIIVYFDNEGDREKFRALEFVLSSGQLLFFDPLFIDGINFGGQEQKDDCLNHIENYTAKIIS</sequence>
<dbReference type="EMBL" id="CP036347">
    <property type="protein sequence ID" value="QDU03029.1"/>
    <property type="molecule type" value="Genomic_DNA"/>
</dbReference>
<evidence type="ECO:0000313" key="1">
    <source>
        <dbReference type="EMBL" id="QDU03029.1"/>
    </source>
</evidence>
<name>A0A517WCP6_9PLAN</name>
<proteinExistence type="predicted"/>
<protein>
    <submittedName>
        <fullName evidence="1">Uncharacterized protein</fullName>
    </submittedName>
</protein>
<accession>A0A517WCP6</accession>
<dbReference type="Proteomes" id="UP000320722">
    <property type="component" value="Chromosome"/>
</dbReference>
<gene>
    <name evidence="1" type="ORF">V6x_27390</name>
</gene>
<organism evidence="1 2">
    <name type="scientific">Gimesia chilikensis</name>
    <dbReference type="NCBI Taxonomy" id="2605989"/>
    <lineage>
        <taxon>Bacteria</taxon>
        <taxon>Pseudomonadati</taxon>
        <taxon>Planctomycetota</taxon>
        <taxon>Planctomycetia</taxon>
        <taxon>Planctomycetales</taxon>
        <taxon>Planctomycetaceae</taxon>
        <taxon>Gimesia</taxon>
    </lineage>
</organism>
<dbReference type="AlphaFoldDB" id="A0A517WCP6"/>
<reference evidence="1 2" key="1">
    <citation type="submission" date="2019-02" db="EMBL/GenBank/DDBJ databases">
        <title>Deep-cultivation of Planctomycetes and their phenomic and genomic characterization uncovers novel biology.</title>
        <authorList>
            <person name="Wiegand S."/>
            <person name="Jogler M."/>
            <person name="Boedeker C."/>
            <person name="Pinto D."/>
            <person name="Vollmers J."/>
            <person name="Rivas-Marin E."/>
            <person name="Kohn T."/>
            <person name="Peeters S.H."/>
            <person name="Heuer A."/>
            <person name="Rast P."/>
            <person name="Oberbeckmann S."/>
            <person name="Bunk B."/>
            <person name="Jeske O."/>
            <person name="Meyerdierks A."/>
            <person name="Storesund J.E."/>
            <person name="Kallscheuer N."/>
            <person name="Luecker S."/>
            <person name="Lage O.M."/>
            <person name="Pohl T."/>
            <person name="Merkel B.J."/>
            <person name="Hornburger P."/>
            <person name="Mueller R.-W."/>
            <person name="Bruemmer F."/>
            <person name="Labrenz M."/>
            <person name="Spormann A.M."/>
            <person name="Op den Camp H."/>
            <person name="Overmann J."/>
            <person name="Amann R."/>
            <person name="Jetten M.S.M."/>
            <person name="Mascher T."/>
            <person name="Medema M.H."/>
            <person name="Devos D.P."/>
            <person name="Kaster A.-K."/>
            <person name="Ovreas L."/>
            <person name="Rohde M."/>
            <person name="Galperin M.Y."/>
            <person name="Jogler C."/>
        </authorList>
    </citation>
    <scope>NUCLEOTIDE SEQUENCE [LARGE SCALE GENOMIC DNA]</scope>
    <source>
        <strain evidence="1 2">V6</strain>
    </source>
</reference>
<dbReference type="RefSeq" id="WP_145040509.1">
    <property type="nucleotide sequence ID" value="NZ_CP036347.1"/>
</dbReference>